<evidence type="ECO:0000313" key="1">
    <source>
        <dbReference type="EMBL" id="KAK8563847.1"/>
    </source>
</evidence>
<dbReference type="EMBL" id="JBBPBM010000011">
    <property type="protein sequence ID" value="KAK8563847.1"/>
    <property type="molecule type" value="Genomic_DNA"/>
</dbReference>
<proteinExistence type="predicted"/>
<name>A0ABR2EPA9_9ROSI</name>
<protein>
    <submittedName>
        <fullName evidence="1">Uncharacterized protein</fullName>
    </submittedName>
</protein>
<organism evidence="1 2">
    <name type="scientific">Hibiscus sabdariffa</name>
    <name type="common">roselle</name>
    <dbReference type="NCBI Taxonomy" id="183260"/>
    <lineage>
        <taxon>Eukaryota</taxon>
        <taxon>Viridiplantae</taxon>
        <taxon>Streptophyta</taxon>
        <taxon>Embryophyta</taxon>
        <taxon>Tracheophyta</taxon>
        <taxon>Spermatophyta</taxon>
        <taxon>Magnoliopsida</taxon>
        <taxon>eudicotyledons</taxon>
        <taxon>Gunneridae</taxon>
        <taxon>Pentapetalae</taxon>
        <taxon>rosids</taxon>
        <taxon>malvids</taxon>
        <taxon>Malvales</taxon>
        <taxon>Malvaceae</taxon>
        <taxon>Malvoideae</taxon>
        <taxon>Hibiscus</taxon>
    </lineage>
</organism>
<gene>
    <name evidence="1" type="ORF">V6N12_035983</name>
</gene>
<accession>A0ABR2EPA9</accession>
<dbReference type="Proteomes" id="UP001472677">
    <property type="component" value="Unassembled WGS sequence"/>
</dbReference>
<evidence type="ECO:0000313" key="2">
    <source>
        <dbReference type="Proteomes" id="UP001472677"/>
    </source>
</evidence>
<comment type="caution">
    <text evidence="1">The sequence shown here is derived from an EMBL/GenBank/DDBJ whole genome shotgun (WGS) entry which is preliminary data.</text>
</comment>
<reference evidence="1 2" key="1">
    <citation type="journal article" date="2024" name="G3 (Bethesda)">
        <title>Genome assembly of Hibiscus sabdariffa L. provides insights into metabolisms of medicinal natural products.</title>
        <authorList>
            <person name="Kim T."/>
        </authorList>
    </citation>
    <scope>NUCLEOTIDE SEQUENCE [LARGE SCALE GENOMIC DNA]</scope>
    <source>
        <strain evidence="1">TK-2024</strain>
        <tissue evidence="1">Old leaves</tissue>
    </source>
</reference>
<sequence>MEWACWRRYLGLPTMLAGVEDCCNLGGGLRRQSVIVIHKGAGIRSKRFASAIRCASPVASLASRLRRAF</sequence>
<keyword evidence="2" id="KW-1185">Reference proteome</keyword>